<dbReference type="KEGG" id="ams:AMIS_19890"/>
<dbReference type="AlphaFoldDB" id="I0H2H2"/>
<dbReference type="Proteomes" id="UP000007882">
    <property type="component" value="Chromosome"/>
</dbReference>
<protein>
    <submittedName>
        <fullName evidence="1">Uncharacterized protein</fullName>
    </submittedName>
</protein>
<gene>
    <name evidence="1" type="ordered locus">AMIS_19890</name>
</gene>
<dbReference type="STRING" id="512565.AMIS_19890"/>
<keyword evidence="2" id="KW-1185">Reference proteome</keyword>
<sequence length="163" mass="17089">MGRVAVQQAEVLDVMKGLFEAAQHPDIAEVYTYGAGTKESPGGVAVKDVRGGKMFLVASPWKGETPVDAPEILPPPRQGVQRISTLAIRLLDAAKPALFQAWRLVALPDLGPTDARSVTPAGVSIKCADGTTVLLRAMSGGSQTGDPAEDLHPDWQIPAGIVV</sequence>
<organism evidence="1 2">
    <name type="scientific">Actinoplanes missouriensis (strain ATCC 14538 / DSM 43046 / CBS 188.64 / JCM 3121 / NBRC 102363 / NCIMB 12654 / NRRL B-3342 / UNCC 431)</name>
    <dbReference type="NCBI Taxonomy" id="512565"/>
    <lineage>
        <taxon>Bacteria</taxon>
        <taxon>Bacillati</taxon>
        <taxon>Actinomycetota</taxon>
        <taxon>Actinomycetes</taxon>
        <taxon>Micromonosporales</taxon>
        <taxon>Micromonosporaceae</taxon>
        <taxon>Actinoplanes</taxon>
    </lineage>
</organism>
<dbReference type="PATRIC" id="fig|512565.3.peg.1995"/>
<accession>I0H2H2</accession>
<name>I0H2H2_ACTM4</name>
<reference evidence="1 2" key="1">
    <citation type="submission" date="2012-02" db="EMBL/GenBank/DDBJ databases">
        <title>Complete genome sequence of Actinoplanes missouriensis 431 (= NBRC 102363).</title>
        <authorList>
            <person name="Ohnishi Y."/>
            <person name="Ishikawa J."/>
            <person name="Sekine M."/>
            <person name="Hosoyama A."/>
            <person name="Harada T."/>
            <person name="Narita H."/>
            <person name="Hata T."/>
            <person name="Konno Y."/>
            <person name="Tutikane K."/>
            <person name="Fujita N."/>
            <person name="Horinouchi S."/>
            <person name="Hayakawa M."/>
        </authorList>
    </citation>
    <scope>NUCLEOTIDE SEQUENCE [LARGE SCALE GENOMIC DNA]</scope>
    <source>
        <strain evidence="2">ATCC 14538 / DSM 43046 / CBS 188.64 / JCM 3121 / NBRC 102363 / NCIMB 12654 / NRRL B-3342 / UNCC 431</strain>
    </source>
</reference>
<evidence type="ECO:0000313" key="1">
    <source>
        <dbReference type="EMBL" id="BAL87209.1"/>
    </source>
</evidence>
<dbReference type="HOGENOM" id="CLU_1631847_0_0_11"/>
<dbReference type="EMBL" id="AP012319">
    <property type="protein sequence ID" value="BAL87209.1"/>
    <property type="molecule type" value="Genomic_DNA"/>
</dbReference>
<evidence type="ECO:0000313" key="2">
    <source>
        <dbReference type="Proteomes" id="UP000007882"/>
    </source>
</evidence>
<proteinExistence type="predicted"/>